<evidence type="ECO:0000313" key="2">
    <source>
        <dbReference type="Proteomes" id="UP000675664"/>
    </source>
</evidence>
<dbReference type="Proteomes" id="UP000675664">
    <property type="component" value="Unassembled WGS sequence"/>
</dbReference>
<sequence>MNHLCTLFDRFYLDKGLALHRSLLDTGDDFTLFIFAFDDICYDILVDMKLDKAEVISLKQFETEDLLKVKQNRTKAEYCWTCTPWVIRYVLDHYNVDMCTYIDADLFFFQSPDILLTEIRDKEDSVIITEHRFKKDHNYEKLVQDHGKYCVEFNTFKNDEKGNLVLNWWKDRCLEWCYFTKNGDLLGDQKYLDKWTSQFEGIHELQNLGGGVAPWNLDQYNLCKIEGKKIKLIEKISGNEFDLIFYHFQNLRYITNRLINIKSGTKDRYLKYSIYFPYLTCIEQCREMLKNNYSITFETQKSCSGNKIISFIQRNFMQFKCKSLSDIIDLKKI</sequence>
<evidence type="ECO:0000313" key="1">
    <source>
        <dbReference type="EMBL" id="MBR0599532.1"/>
    </source>
</evidence>
<reference evidence="1" key="2">
    <citation type="submission" date="2021-04" db="EMBL/GenBank/DDBJ databases">
        <authorList>
            <person name="Liu J."/>
        </authorList>
    </citation>
    <scope>NUCLEOTIDE SEQUENCE</scope>
    <source>
        <strain evidence="1">BAD-6</strain>
    </source>
</reference>
<protein>
    <recommendedName>
        <fullName evidence="3">Glycosyl transferase</fullName>
    </recommendedName>
</protein>
<gene>
    <name evidence="1" type="ORF">KCX82_16730</name>
</gene>
<dbReference type="InterPro" id="IPR029044">
    <property type="entry name" value="Nucleotide-diphossugar_trans"/>
</dbReference>
<organism evidence="1 2">
    <name type="scientific">Sinanaerobacter chloroacetimidivorans</name>
    <dbReference type="NCBI Taxonomy" id="2818044"/>
    <lineage>
        <taxon>Bacteria</taxon>
        <taxon>Bacillati</taxon>
        <taxon>Bacillota</taxon>
        <taxon>Clostridia</taxon>
        <taxon>Peptostreptococcales</taxon>
        <taxon>Anaerovoracaceae</taxon>
        <taxon>Sinanaerobacter</taxon>
    </lineage>
</organism>
<proteinExistence type="predicted"/>
<keyword evidence="2" id="KW-1185">Reference proteome</keyword>
<dbReference type="SUPFAM" id="SSF53448">
    <property type="entry name" value="Nucleotide-diphospho-sugar transferases"/>
    <property type="match status" value="1"/>
</dbReference>
<name>A0A8J7W270_9FIRM</name>
<accession>A0A8J7W270</accession>
<reference evidence="1" key="1">
    <citation type="submission" date="2021-04" db="EMBL/GenBank/DDBJ databases">
        <title>Sinoanaerobacter chloroacetimidivorans sp. nov., an obligate anaerobic bacterium isolated from anaerobic sludge.</title>
        <authorList>
            <person name="Bao Y."/>
        </authorList>
    </citation>
    <scope>NUCLEOTIDE SEQUENCE</scope>
    <source>
        <strain evidence="1">BAD-6</strain>
    </source>
</reference>
<dbReference type="EMBL" id="JAGSND010000014">
    <property type="protein sequence ID" value="MBR0599532.1"/>
    <property type="molecule type" value="Genomic_DNA"/>
</dbReference>
<evidence type="ECO:0008006" key="3">
    <source>
        <dbReference type="Google" id="ProtNLM"/>
    </source>
</evidence>
<dbReference type="AlphaFoldDB" id="A0A8J7W270"/>
<comment type="caution">
    <text evidence="1">The sequence shown here is derived from an EMBL/GenBank/DDBJ whole genome shotgun (WGS) entry which is preliminary data.</text>
</comment>
<dbReference type="RefSeq" id="WP_227019666.1">
    <property type="nucleotide sequence ID" value="NZ_JAGSND010000014.1"/>
</dbReference>